<feature type="transmembrane region" description="Helical" evidence="1">
    <location>
        <begin position="51"/>
        <end position="70"/>
    </location>
</feature>
<dbReference type="EMBL" id="UINC01068104">
    <property type="protein sequence ID" value="SVC00443.1"/>
    <property type="molecule type" value="Genomic_DNA"/>
</dbReference>
<protein>
    <submittedName>
        <fullName evidence="2">Uncharacterized protein</fullName>
    </submittedName>
</protein>
<sequence length="72" mass="7384">MNIDSIFGPIKSIVDAFVKLGGSLVLLALVVDVFVPGTTDIVAGLSGLVNQFIDGGLVGLVVFIIVIAIITD</sequence>
<accession>A0A382INL1</accession>
<name>A0A382INL1_9ZZZZ</name>
<organism evidence="2">
    <name type="scientific">marine metagenome</name>
    <dbReference type="NCBI Taxonomy" id="408172"/>
    <lineage>
        <taxon>unclassified sequences</taxon>
        <taxon>metagenomes</taxon>
        <taxon>ecological metagenomes</taxon>
    </lineage>
</organism>
<reference evidence="2" key="1">
    <citation type="submission" date="2018-05" db="EMBL/GenBank/DDBJ databases">
        <authorList>
            <person name="Lanie J.A."/>
            <person name="Ng W.-L."/>
            <person name="Kazmierczak K.M."/>
            <person name="Andrzejewski T.M."/>
            <person name="Davidsen T.M."/>
            <person name="Wayne K.J."/>
            <person name="Tettelin H."/>
            <person name="Glass J.I."/>
            <person name="Rusch D."/>
            <person name="Podicherti R."/>
            <person name="Tsui H.-C.T."/>
            <person name="Winkler M.E."/>
        </authorList>
    </citation>
    <scope>NUCLEOTIDE SEQUENCE</scope>
</reference>
<keyword evidence="1" id="KW-0812">Transmembrane</keyword>
<evidence type="ECO:0000313" key="2">
    <source>
        <dbReference type="EMBL" id="SVC00443.1"/>
    </source>
</evidence>
<gene>
    <name evidence="2" type="ORF">METZ01_LOCUS253297</name>
</gene>
<keyword evidence="1" id="KW-0472">Membrane</keyword>
<proteinExistence type="predicted"/>
<evidence type="ECO:0000256" key="1">
    <source>
        <dbReference type="SAM" id="Phobius"/>
    </source>
</evidence>
<keyword evidence="1" id="KW-1133">Transmembrane helix</keyword>
<feature type="transmembrane region" description="Helical" evidence="1">
    <location>
        <begin position="12"/>
        <end position="31"/>
    </location>
</feature>
<dbReference type="AlphaFoldDB" id="A0A382INL1"/>